<keyword evidence="4" id="KW-0808">Transferase</keyword>
<organism evidence="12 13">
    <name type="scientific">Synaphobranchus kaupii</name>
    <name type="common">Kaup's arrowtooth eel</name>
    <dbReference type="NCBI Taxonomy" id="118154"/>
    <lineage>
        <taxon>Eukaryota</taxon>
        <taxon>Metazoa</taxon>
        <taxon>Chordata</taxon>
        <taxon>Craniata</taxon>
        <taxon>Vertebrata</taxon>
        <taxon>Euteleostomi</taxon>
        <taxon>Actinopterygii</taxon>
        <taxon>Neopterygii</taxon>
        <taxon>Teleostei</taxon>
        <taxon>Anguilliformes</taxon>
        <taxon>Synaphobranchidae</taxon>
        <taxon>Synaphobranchus</taxon>
    </lineage>
</organism>
<keyword evidence="7 11" id="KW-1133">Transmembrane helix</keyword>
<proteinExistence type="inferred from homology"/>
<name>A0A9Q1G8E2_SYNKA</name>
<comment type="caution">
    <text evidence="12">The sequence shown here is derived from an EMBL/GenBank/DDBJ whole genome shotgun (WGS) entry which is preliminary data.</text>
</comment>
<evidence type="ECO:0000256" key="10">
    <source>
        <dbReference type="ARBA" id="ARBA00023315"/>
    </source>
</evidence>
<dbReference type="OrthoDB" id="264532at2759"/>
<dbReference type="Pfam" id="PF03982">
    <property type="entry name" value="DAGAT"/>
    <property type="match status" value="1"/>
</dbReference>
<evidence type="ECO:0000313" key="13">
    <source>
        <dbReference type="Proteomes" id="UP001152622"/>
    </source>
</evidence>
<evidence type="ECO:0000256" key="3">
    <source>
        <dbReference type="ARBA" id="ARBA00022516"/>
    </source>
</evidence>
<dbReference type="GO" id="GO:0019432">
    <property type="term" value="P:triglyceride biosynthetic process"/>
    <property type="evidence" value="ECO:0007669"/>
    <property type="project" value="TreeGrafter"/>
</dbReference>
<evidence type="ECO:0000256" key="1">
    <source>
        <dbReference type="ARBA" id="ARBA00004477"/>
    </source>
</evidence>
<evidence type="ECO:0000256" key="6">
    <source>
        <dbReference type="ARBA" id="ARBA00022824"/>
    </source>
</evidence>
<comment type="subcellular location">
    <subcellularLocation>
        <location evidence="1">Endoplasmic reticulum membrane</location>
        <topology evidence="1">Multi-pass membrane protein</topology>
    </subcellularLocation>
</comment>
<reference evidence="12" key="1">
    <citation type="journal article" date="2023" name="Science">
        <title>Genome structures resolve the early diversification of teleost fishes.</title>
        <authorList>
            <person name="Parey E."/>
            <person name="Louis A."/>
            <person name="Montfort J."/>
            <person name="Bouchez O."/>
            <person name="Roques C."/>
            <person name="Iampietro C."/>
            <person name="Lluch J."/>
            <person name="Castinel A."/>
            <person name="Donnadieu C."/>
            <person name="Desvignes T."/>
            <person name="Floi Bucao C."/>
            <person name="Jouanno E."/>
            <person name="Wen M."/>
            <person name="Mejri S."/>
            <person name="Dirks R."/>
            <person name="Jansen H."/>
            <person name="Henkel C."/>
            <person name="Chen W.J."/>
            <person name="Zahm M."/>
            <person name="Cabau C."/>
            <person name="Klopp C."/>
            <person name="Thompson A.W."/>
            <person name="Robinson-Rechavi M."/>
            <person name="Braasch I."/>
            <person name="Lecointre G."/>
            <person name="Bobe J."/>
            <person name="Postlethwait J.H."/>
            <person name="Berthelot C."/>
            <person name="Roest Crollius H."/>
            <person name="Guiguen Y."/>
        </authorList>
    </citation>
    <scope>NUCLEOTIDE SEQUENCE</scope>
    <source>
        <strain evidence="12">WJC10195</strain>
    </source>
</reference>
<comment type="similarity">
    <text evidence="2">Belongs to the diacylglycerol acyltransferase family.</text>
</comment>
<evidence type="ECO:0000256" key="4">
    <source>
        <dbReference type="ARBA" id="ARBA00022679"/>
    </source>
</evidence>
<keyword evidence="5 11" id="KW-0812">Transmembrane</keyword>
<keyword evidence="6" id="KW-0256">Endoplasmic reticulum</keyword>
<dbReference type="EMBL" id="JAINUF010000001">
    <property type="protein sequence ID" value="KAJ8379327.1"/>
    <property type="molecule type" value="Genomic_DNA"/>
</dbReference>
<evidence type="ECO:0000256" key="11">
    <source>
        <dbReference type="SAM" id="Phobius"/>
    </source>
</evidence>
<keyword evidence="9 11" id="KW-0472">Membrane</keyword>
<dbReference type="Proteomes" id="UP001152622">
    <property type="component" value="Chromosome 1"/>
</dbReference>
<evidence type="ECO:0000256" key="2">
    <source>
        <dbReference type="ARBA" id="ARBA00005420"/>
    </source>
</evidence>
<evidence type="ECO:0000256" key="8">
    <source>
        <dbReference type="ARBA" id="ARBA00023098"/>
    </source>
</evidence>
<sequence>MSTAQQCPLQANRRYCLPAPCCCVLFFVLLFTRFWLISALYATWWFIDWDTPSRGGRRIDYLCNLSVWRHMRDYFPVQADLEVLFVCQAAGPRQATEHLPHDADLSPMALTLPASLPQHFLAPDSTSIGFFSGLLLEVGFMG</sequence>
<evidence type="ECO:0000256" key="5">
    <source>
        <dbReference type="ARBA" id="ARBA00022692"/>
    </source>
</evidence>
<accession>A0A9Q1G8E2</accession>
<dbReference type="GO" id="GO:0006651">
    <property type="term" value="P:diacylglycerol biosynthetic process"/>
    <property type="evidence" value="ECO:0007669"/>
    <property type="project" value="TreeGrafter"/>
</dbReference>
<evidence type="ECO:0000256" key="7">
    <source>
        <dbReference type="ARBA" id="ARBA00022989"/>
    </source>
</evidence>
<keyword evidence="10" id="KW-0012">Acyltransferase</keyword>
<evidence type="ECO:0000256" key="9">
    <source>
        <dbReference type="ARBA" id="ARBA00023136"/>
    </source>
</evidence>
<dbReference type="GO" id="GO:0005789">
    <property type="term" value="C:endoplasmic reticulum membrane"/>
    <property type="evidence" value="ECO:0007669"/>
    <property type="project" value="UniProtKB-SubCell"/>
</dbReference>
<keyword evidence="8" id="KW-0443">Lipid metabolism</keyword>
<dbReference type="PANTHER" id="PTHR12317:SF74">
    <property type="entry name" value="2-ACYLGLYCEROL O-ACYLTRANSFERASE 2"/>
    <property type="match status" value="1"/>
</dbReference>
<keyword evidence="3" id="KW-0444">Lipid biosynthesis</keyword>
<dbReference type="PANTHER" id="PTHR12317">
    <property type="entry name" value="DIACYLGLYCEROL O-ACYLTRANSFERASE"/>
    <property type="match status" value="1"/>
</dbReference>
<evidence type="ECO:0000313" key="12">
    <source>
        <dbReference type="EMBL" id="KAJ8379327.1"/>
    </source>
</evidence>
<feature type="transmembrane region" description="Helical" evidence="11">
    <location>
        <begin position="21"/>
        <end position="47"/>
    </location>
</feature>
<keyword evidence="13" id="KW-1185">Reference proteome</keyword>
<dbReference type="AlphaFoldDB" id="A0A9Q1G8E2"/>
<dbReference type="InterPro" id="IPR007130">
    <property type="entry name" value="DAGAT"/>
</dbReference>
<gene>
    <name evidence="12" type="ORF">SKAU_G00001050</name>
</gene>
<dbReference type="GO" id="GO:0004144">
    <property type="term" value="F:diacylglycerol O-acyltransferase activity"/>
    <property type="evidence" value="ECO:0007669"/>
    <property type="project" value="TreeGrafter"/>
</dbReference>
<protein>
    <submittedName>
        <fullName evidence="12">Uncharacterized protein</fullName>
    </submittedName>
</protein>
<dbReference type="GO" id="GO:0003846">
    <property type="term" value="F:2-acylglycerol O-acyltransferase activity"/>
    <property type="evidence" value="ECO:0007669"/>
    <property type="project" value="TreeGrafter"/>
</dbReference>